<dbReference type="Gene3D" id="3.10.450.50">
    <property type="match status" value="1"/>
</dbReference>
<dbReference type="Proteomes" id="UP000001542">
    <property type="component" value="Unassembled WGS sequence"/>
</dbReference>
<dbReference type="SUPFAM" id="SSF54427">
    <property type="entry name" value="NTF2-like"/>
    <property type="match status" value="1"/>
</dbReference>
<name>A2DQJ5_TRIV3</name>
<feature type="region of interest" description="Disordered" evidence="1">
    <location>
        <begin position="136"/>
        <end position="156"/>
    </location>
</feature>
<reference evidence="2" key="1">
    <citation type="submission" date="2006-10" db="EMBL/GenBank/DDBJ databases">
        <authorList>
            <person name="Amadeo P."/>
            <person name="Zhao Q."/>
            <person name="Wortman J."/>
            <person name="Fraser-Liggett C."/>
            <person name="Carlton J."/>
        </authorList>
    </citation>
    <scope>NUCLEOTIDE SEQUENCE</scope>
    <source>
        <strain evidence="2">G3</strain>
    </source>
</reference>
<dbReference type="VEuPathDB" id="TrichDB:TVAG_266420"/>
<sequence>MQSELIAAAKEFIVIFYNFVVTNKRDIYKFYDSNAIIVHSDHEQPIKVSEINENREIFEPNTQLNVINYSVVPNGDAVNITCNIQIKTPSGTKLGTECFTMVQKEGNYFIVADNLYYLPNENPELVEIPSFKRQNRFQDKPRGKFNPQKFAPYKPH</sequence>
<dbReference type="RefSeq" id="XP_001329502.1">
    <property type="nucleotide sequence ID" value="XM_001329467.1"/>
</dbReference>
<reference evidence="2" key="2">
    <citation type="journal article" date="2007" name="Science">
        <title>Draft genome sequence of the sexually transmitted pathogen Trichomonas vaginalis.</title>
        <authorList>
            <person name="Carlton J.M."/>
            <person name="Hirt R.P."/>
            <person name="Silva J.C."/>
            <person name="Delcher A.L."/>
            <person name="Schatz M."/>
            <person name="Zhao Q."/>
            <person name="Wortman J.R."/>
            <person name="Bidwell S.L."/>
            <person name="Alsmark U.C.M."/>
            <person name="Besteiro S."/>
            <person name="Sicheritz-Ponten T."/>
            <person name="Noel C.J."/>
            <person name="Dacks J.B."/>
            <person name="Foster P.G."/>
            <person name="Simillion C."/>
            <person name="Van de Peer Y."/>
            <person name="Miranda-Saavedra D."/>
            <person name="Barton G.J."/>
            <person name="Westrop G.D."/>
            <person name="Mueller S."/>
            <person name="Dessi D."/>
            <person name="Fiori P.L."/>
            <person name="Ren Q."/>
            <person name="Paulsen I."/>
            <person name="Zhang H."/>
            <person name="Bastida-Corcuera F.D."/>
            <person name="Simoes-Barbosa A."/>
            <person name="Brown M.T."/>
            <person name="Hayes R.D."/>
            <person name="Mukherjee M."/>
            <person name="Okumura C.Y."/>
            <person name="Schneider R."/>
            <person name="Smith A.J."/>
            <person name="Vanacova S."/>
            <person name="Villalvazo M."/>
            <person name="Haas B.J."/>
            <person name="Pertea M."/>
            <person name="Feldblyum T.V."/>
            <person name="Utterback T.R."/>
            <person name="Shu C.L."/>
            <person name="Osoegawa K."/>
            <person name="de Jong P.J."/>
            <person name="Hrdy I."/>
            <person name="Horvathova L."/>
            <person name="Zubacova Z."/>
            <person name="Dolezal P."/>
            <person name="Malik S.B."/>
            <person name="Logsdon J.M. Jr."/>
            <person name="Henze K."/>
            <person name="Gupta A."/>
            <person name="Wang C.C."/>
            <person name="Dunne R.L."/>
            <person name="Upcroft J.A."/>
            <person name="Upcroft P."/>
            <person name="White O."/>
            <person name="Salzberg S.L."/>
            <person name="Tang P."/>
            <person name="Chiu C.-H."/>
            <person name="Lee Y.-S."/>
            <person name="Embley T.M."/>
            <person name="Coombs G.H."/>
            <person name="Mottram J.C."/>
            <person name="Tachezy J."/>
            <person name="Fraser-Liggett C.M."/>
            <person name="Johnson P.J."/>
        </authorList>
    </citation>
    <scope>NUCLEOTIDE SEQUENCE [LARGE SCALE GENOMIC DNA]</scope>
    <source>
        <strain evidence="2">G3</strain>
    </source>
</reference>
<proteinExistence type="predicted"/>
<protein>
    <recommendedName>
        <fullName evidence="4">NTF2 domain-containing protein</fullName>
    </recommendedName>
</protein>
<evidence type="ECO:0000313" key="3">
    <source>
        <dbReference type="Proteomes" id="UP000001542"/>
    </source>
</evidence>
<gene>
    <name evidence="2" type="ORF">TVAG_266420</name>
</gene>
<evidence type="ECO:0000256" key="1">
    <source>
        <dbReference type="SAM" id="MobiDB-lite"/>
    </source>
</evidence>
<dbReference type="VEuPathDB" id="TrichDB:TVAGG3_0591180"/>
<accession>A2DQJ5</accession>
<dbReference type="InterPro" id="IPR032710">
    <property type="entry name" value="NTF2-like_dom_sf"/>
</dbReference>
<evidence type="ECO:0008006" key="4">
    <source>
        <dbReference type="Google" id="ProtNLM"/>
    </source>
</evidence>
<dbReference type="AlphaFoldDB" id="A2DQJ5"/>
<organism evidence="2 3">
    <name type="scientific">Trichomonas vaginalis (strain ATCC PRA-98 / G3)</name>
    <dbReference type="NCBI Taxonomy" id="412133"/>
    <lineage>
        <taxon>Eukaryota</taxon>
        <taxon>Metamonada</taxon>
        <taxon>Parabasalia</taxon>
        <taxon>Trichomonadida</taxon>
        <taxon>Trichomonadidae</taxon>
        <taxon>Trichomonas</taxon>
    </lineage>
</organism>
<dbReference type="InParanoid" id="A2DQJ5"/>
<dbReference type="EMBL" id="DS113232">
    <property type="protein sequence ID" value="EAY17279.1"/>
    <property type="molecule type" value="Genomic_DNA"/>
</dbReference>
<evidence type="ECO:0000313" key="2">
    <source>
        <dbReference type="EMBL" id="EAY17279.1"/>
    </source>
</evidence>
<dbReference type="SMR" id="A2DQJ5"/>
<dbReference type="KEGG" id="tva:4775288"/>
<keyword evidence="3" id="KW-1185">Reference proteome</keyword>